<evidence type="ECO:0000256" key="6">
    <source>
        <dbReference type="HAMAP-Rule" id="MF_00590"/>
    </source>
</evidence>
<dbReference type="HOGENOM" id="CLU_120795_1_0_2"/>
<keyword evidence="4 6" id="KW-0173">Coenzyme A biosynthesis</keyword>
<dbReference type="InterPro" id="IPR007164">
    <property type="entry name" value="GTP-dep_dephospho-CoA_kin"/>
</dbReference>
<comment type="catalytic activity">
    <reaction evidence="6">
        <text>3'-dephospho-CoA + GTP = GDP + CoA + H(+)</text>
        <dbReference type="Rhea" id="RHEA:61156"/>
        <dbReference type="ChEBI" id="CHEBI:15378"/>
        <dbReference type="ChEBI" id="CHEBI:37565"/>
        <dbReference type="ChEBI" id="CHEBI:57287"/>
        <dbReference type="ChEBI" id="CHEBI:57328"/>
        <dbReference type="ChEBI" id="CHEBI:58189"/>
        <dbReference type="EC" id="2.7.1.237"/>
    </reaction>
</comment>
<comment type="function">
    <text evidence="6">Catalyzes the GTP-dependent phosphorylation of the 3'-hydroxyl group of dephosphocoenzyme A to form coenzyme A (CoA).</text>
</comment>
<dbReference type="GO" id="GO:0016301">
    <property type="term" value="F:kinase activity"/>
    <property type="evidence" value="ECO:0007669"/>
    <property type="project" value="UniProtKB-UniRule"/>
</dbReference>
<dbReference type="STRING" id="456320.Mvol_0003"/>
<comment type="similarity">
    <text evidence="6">Belongs to the GTP-dependent DPCK family.</text>
</comment>
<dbReference type="UniPathway" id="UPA00241"/>
<dbReference type="EC" id="2.7.1.237" evidence="6"/>
<keyword evidence="3 6" id="KW-0418">Kinase</keyword>
<organism evidence="7 8">
    <name type="scientific">Methanococcus voltae (strain ATCC BAA-1334 / A3)</name>
    <dbReference type="NCBI Taxonomy" id="456320"/>
    <lineage>
        <taxon>Archaea</taxon>
        <taxon>Methanobacteriati</taxon>
        <taxon>Methanobacteriota</taxon>
        <taxon>Methanomada group</taxon>
        <taxon>Methanococci</taxon>
        <taxon>Methanococcales</taxon>
        <taxon>Methanococcaceae</taxon>
        <taxon>Methanococcus</taxon>
    </lineage>
</organism>
<dbReference type="FunCoup" id="D7DRA3">
    <property type="interactions" value="5"/>
</dbReference>
<dbReference type="KEGG" id="mvo:Mvol_0003"/>
<evidence type="ECO:0000256" key="2">
    <source>
        <dbReference type="ARBA" id="ARBA00022741"/>
    </source>
</evidence>
<name>D7DRA3_METV3</name>
<dbReference type="PANTHER" id="PTHR40732:SF1">
    <property type="entry name" value="GTP-DEPENDENT DEPHOSPHO-COA KINASE"/>
    <property type="match status" value="1"/>
</dbReference>
<dbReference type="EMBL" id="CP002057">
    <property type="protein sequence ID" value="ADI35663.1"/>
    <property type="molecule type" value="Genomic_DNA"/>
</dbReference>
<dbReference type="eggNOG" id="arCOG04076">
    <property type="taxonomic scope" value="Archaea"/>
</dbReference>
<sequence length="172" mass="19611">MNNYIMTKELQSILKTPLGKIYKDIPEVFKIVKDISISNNLIISIGDITTKNLIEYGIIPKISILDFKTKRDIPVDISYNFKKVYTVDNPAGTISQTSMEIIKYLSDIDDREVALIVAGEEDLLTIPVIIYFPIGCYIFYGQPDEGVVVVKITEELKHYANEIIDKFEKKNI</sequence>
<feature type="binding site" evidence="6">
    <location>
        <position position="68"/>
    </location>
    <ligand>
        <name>GTP</name>
        <dbReference type="ChEBI" id="CHEBI:37565"/>
    </ligand>
</feature>
<evidence type="ECO:0000313" key="7">
    <source>
        <dbReference type="EMBL" id="ADI35663.1"/>
    </source>
</evidence>
<keyword evidence="8" id="KW-1185">Reference proteome</keyword>
<proteinExistence type="inferred from homology"/>
<dbReference type="Pfam" id="PF04019">
    <property type="entry name" value="DUF359"/>
    <property type="match status" value="1"/>
</dbReference>
<dbReference type="InParanoid" id="D7DRA3"/>
<feature type="binding site" evidence="6">
    <location>
        <position position="121"/>
    </location>
    <ligand>
        <name>GTP</name>
        <dbReference type="ChEBI" id="CHEBI:37565"/>
    </ligand>
</feature>
<feature type="binding site" evidence="6">
    <location>
        <position position="144"/>
    </location>
    <ligand>
        <name>GTP</name>
        <dbReference type="ChEBI" id="CHEBI:37565"/>
    </ligand>
</feature>
<evidence type="ECO:0000256" key="3">
    <source>
        <dbReference type="ARBA" id="ARBA00022777"/>
    </source>
</evidence>
<keyword evidence="2 6" id="KW-0547">Nucleotide-binding</keyword>
<dbReference type="GO" id="GO:0005525">
    <property type="term" value="F:GTP binding"/>
    <property type="evidence" value="ECO:0007669"/>
    <property type="project" value="UniProtKB-UniRule"/>
</dbReference>
<feature type="binding site" evidence="6">
    <location>
        <position position="48"/>
    </location>
    <ligand>
        <name>GTP</name>
        <dbReference type="ChEBI" id="CHEBI:37565"/>
    </ligand>
</feature>
<feature type="binding site" evidence="6">
    <location>
        <position position="66"/>
    </location>
    <ligand>
        <name>GTP</name>
        <dbReference type="ChEBI" id="CHEBI:37565"/>
    </ligand>
</feature>
<comment type="pathway">
    <text evidence="6">Cofactor biosynthesis; coenzyme A biosynthesis.</text>
</comment>
<keyword evidence="1 6" id="KW-0808">Transferase</keyword>
<accession>D7DRA3</accession>
<reference evidence="7 8" key="1">
    <citation type="submission" date="2010-05" db="EMBL/GenBank/DDBJ databases">
        <title>Complete sequence of Methanococcus voltae A3.</title>
        <authorList>
            <consortium name="US DOE Joint Genome Institute"/>
            <person name="Lucas S."/>
            <person name="Copeland A."/>
            <person name="Lapidus A."/>
            <person name="Cheng J.-F."/>
            <person name="Bruce D."/>
            <person name="Goodwin L."/>
            <person name="Pitluck S."/>
            <person name="Lowry S."/>
            <person name="Clum A."/>
            <person name="Land M."/>
            <person name="Hauser L."/>
            <person name="Kyrpides N."/>
            <person name="Mikhailova N."/>
            <person name="Whitman W.B."/>
            <person name="Woyke T."/>
        </authorList>
    </citation>
    <scope>NUCLEOTIDE SEQUENCE [LARGE SCALE GENOMIC DNA]</scope>
    <source>
        <strain evidence="8">ATCC BAA-1334 / A3</strain>
    </source>
</reference>
<dbReference type="PANTHER" id="PTHR40732">
    <property type="entry name" value="UPF0218 PROTEIN TK1697"/>
    <property type="match status" value="1"/>
</dbReference>
<evidence type="ECO:0000256" key="1">
    <source>
        <dbReference type="ARBA" id="ARBA00022679"/>
    </source>
</evidence>
<evidence type="ECO:0000313" key="8">
    <source>
        <dbReference type="Proteomes" id="UP000007722"/>
    </source>
</evidence>
<dbReference type="AlphaFoldDB" id="D7DRA3"/>
<protein>
    <recommendedName>
        <fullName evidence="6">GTP-dependent dephospho-CoA kinase</fullName>
        <ecNumber evidence="6">2.7.1.237</ecNumber>
    </recommendedName>
    <alternativeName>
        <fullName evidence="6">Dephospho-coenzyme A kinase</fullName>
        <shortName evidence="6">DPCK</shortName>
    </alternativeName>
</protein>
<feature type="binding site" evidence="6">
    <location>
        <position position="47"/>
    </location>
    <ligand>
        <name>GTP</name>
        <dbReference type="ChEBI" id="CHEBI:37565"/>
    </ligand>
</feature>
<dbReference type="OrthoDB" id="15447at2157"/>
<dbReference type="HAMAP" id="MF_00590">
    <property type="entry name" value="Dephospho_CoA_kinase_GTP_dep"/>
    <property type="match status" value="1"/>
</dbReference>
<comment type="caution">
    <text evidence="6">Lacks conserved residue(s) required for the propagation of feature annotation.</text>
</comment>
<dbReference type="PIRSF" id="PIRSF006533">
    <property type="entry name" value="UCP006533"/>
    <property type="match status" value="1"/>
</dbReference>
<keyword evidence="5 6" id="KW-0342">GTP-binding</keyword>
<dbReference type="GO" id="GO:0015937">
    <property type="term" value="P:coenzyme A biosynthetic process"/>
    <property type="evidence" value="ECO:0007669"/>
    <property type="project" value="UniProtKB-UniRule"/>
</dbReference>
<dbReference type="Proteomes" id="UP000007722">
    <property type="component" value="Chromosome"/>
</dbReference>
<evidence type="ECO:0000256" key="4">
    <source>
        <dbReference type="ARBA" id="ARBA00022993"/>
    </source>
</evidence>
<gene>
    <name evidence="7" type="ordered locus">Mvol_0003</name>
</gene>
<evidence type="ECO:0000256" key="5">
    <source>
        <dbReference type="ARBA" id="ARBA00023134"/>
    </source>
</evidence>